<keyword evidence="10" id="KW-1185">Reference proteome</keyword>
<evidence type="ECO:0000256" key="5">
    <source>
        <dbReference type="ARBA" id="ARBA00023136"/>
    </source>
</evidence>
<proteinExistence type="predicted"/>
<evidence type="ECO:0000259" key="8">
    <source>
        <dbReference type="PROSITE" id="PS50850"/>
    </source>
</evidence>
<dbReference type="InterPro" id="IPR020846">
    <property type="entry name" value="MFS_dom"/>
</dbReference>
<comment type="subcellular location">
    <subcellularLocation>
        <location evidence="1">Cell membrane</location>
        <topology evidence="1">Multi-pass membrane protein</topology>
    </subcellularLocation>
</comment>
<dbReference type="PROSITE" id="PS50850">
    <property type="entry name" value="MFS"/>
    <property type="match status" value="1"/>
</dbReference>
<accession>A0ABW4Q4N5</accession>
<sequence length="449" mass="45998">MTTIDDQTGTAVTRSAEPSTRTGVHAALTPARRRLALLAIALGGFGIGGSEFVSMGLLPGIADSLLPGLMATDPERGIAHAGVAISAYALGVVVGAPVLALLSVRWSRTSMIVAMAGALAVGTLLSGIMPTFELTVAARFLAGIPHGAYFGVASLLAASLMGPGNQGKGVAFALSGLTVANLAGVPVLTAVGQALGWRAVYLLLTLVFVLTVVALLRTVPREARVEGRRMVDELAALRRLQLWIIIGIAAIGFAGAFAVFSYIADITTRVTGAPAAAVPWVLVAAGLGMTIGNLVGGAGTDRSLEKTLLIGFPLYIASLVGLFLVAHTSLTALIVGFFLVNLTNSVLNPAMQTWLIRVARRSEVLGASLNHAAFNVANALGAALGGAVIAAGFGYQAPMVVSIVLSVLGFVMVSGTLVALRVRARRTLRTLRENELPVTGSIPAVTVDA</sequence>
<feature type="transmembrane region" description="Helical" evidence="7">
    <location>
        <begin position="111"/>
        <end position="130"/>
    </location>
</feature>
<dbReference type="Gene3D" id="1.20.1250.20">
    <property type="entry name" value="MFS general substrate transporter like domains"/>
    <property type="match status" value="2"/>
</dbReference>
<feature type="transmembrane region" description="Helical" evidence="7">
    <location>
        <begin position="78"/>
        <end position="104"/>
    </location>
</feature>
<evidence type="ECO:0000256" key="6">
    <source>
        <dbReference type="SAM" id="MobiDB-lite"/>
    </source>
</evidence>
<feature type="transmembrane region" description="Helical" evidence="7">
    <location>
        <begin position="35"/>
        <end position="58"/>
    </location>
</feature>
<feature type="transmembrane region" description="Helical" evidence="7">
    <location>
        <begin position="307"/>
        <end position="326"/>
    </location>
</feature>
<dbReference type="InterPro" id="IPR050189">
    <property type="entry name" value="MFS_Efflux_Transporters"/>
</dbReference>
<evidence type="ECO:0000256" key="3">
    <source>
        <dbReference type="ARBA" id="ARBA00022692"/>
    </source>
</evidence>
<feature type="transmembrane region" description="Helical" evidence="7">
    <location>
        <begin position="136"/>
        <end position="158"/>
    </location>
</feature>
<protein>
    <submittedName>
        <fullName evidence="9">MFS transporter</fullName>
    </submittedName>
</protein>
<dbReference type="CDD" id="cd17324">
    <property type="entry name" value="MFS_NepI_like"/>
    <property type="match status" value="1"/>
</dbReference>
<feature type="transmembrane region" description="Helical" evidence="7">
    <location>
        <begin position="240"/>
        <end position="264"/>
    </location>
</feature>
<keyword evidence="3 7" id="KW-0812">Transmembrane</keyword>
<gene>
    <name evidence="9" type="ORF">ACFSDA_16810</name>
</gene>
<keyword evidence="5 7" id="KW-0472">Membrane</keyword>
<feature type="transmembrane region" description="Helical" evidence="7">
    <location>
        <begin position="399"/>
        <end position="422"/>
    </location>
</feature>
<reference evidence="10" key="1">
    <citation type="journal article" date="2019" name="Int. J. Syst. Evol. Microbiol.">
        <title>The Global Catalogue of Microorganisms (GCM) 10K type strain sequencing project: providing services to taxonomists for standard genome sequencing and annotation.</title>
        <authorList>
            <consortium name="The Broad Institute Genomics Platform"/>
            <consortium name="The Broad Institute Genome Sequencing Center for Infectious Disease"/>
            <person name="Wu L."/>
            <person name="Ma J."/>
        </authorList>
    </citation>
    <scope>NUCLEOTIDE SEQUENCE [LARGE SCALE GENOMIC DNA]</scope>
    <source>
        <strain evidence="10">JCM 11650</strain>
    </source>
</reference>
<feature type="transmembrane region" description="Helical" evidence="7">
    <location>
        <begin position="276"/>
        <end position="295"/>
    </location>
</feature>
<feature type="transmembrane region" description="Helical" evidence="7">
    <location>
        <begin position="332"/>
        <end position="351"/>
    </location>
</feature>
<feature type="region of interest" description="Disordered" evidence="6">
    <location>
        <begin position="1"/>
        <end position="24"/>
    </location>
</feature>
<dbReference type="InterPro" id="IPR036259">
    <property type="entry name" value="MFS_trans_sf"/>
</dbReference>
<feature type="transmembrane region" description="Helical" evidence="7">
    <location>
        <begin position="372"/>
        <end position="393"/>
    </location>
</feature>
<dbReference type="PANTHER" id="PTHR43124">
    <property type="entry name" value="PURINE EFFLUX PUMP PBUE"/>
    <property type="match status" value="1"/>
</dbReference>
<evidence type="ECO:0000256" key="2">
    <source>
        <dbReference type="ARBA" id="ARBA00022475"/>
    </source>
</evidence>
<dbReference type="Proteomes" id="UP001597280">
    <property type="component" value="Unassembled WGS sequence"/>
</dbReference>
<evidence type="ECO:0000256" key="7">
    <source>
        <dbReference type="SAM" id="Phobius"/>
    </source>
</evidence>
<dbReference type="Pfam" id="PF07690">
    <property type="entry name" value="MFS_1"/>
    <property type="match status" value="1"/>
</dbReference>
<evidence type="ECO:0000256" key="4">
    <source>
        <dbReference type="ARBA" id="ARBA00022989"/>
    </source>
</evidence>
<feature type="domain" description="Major facilitator superfamily (MFS) profile" evidence="8">
    <location>
        <begin position="36"/>
        <end position="427"/>
    </location>
</feature>
<feature type="transmembrane region" description="Helical" evidence="7">
    <location>
        <begin position="170"/>
        <end position="193"/>
    </location>
</feature>
<keyword evidence="2" id="KW-1003">Cell membrane</keyword>
<dbReference type="SUPFAM" id="SSF103473">
    <property type="entry name" value="MFS general substrate transporter"/>
    <property type="match status" value="1"/>
</dbReference>
<organism evidence="9 10">
    <name type="scientific">Brachybacterium rhamnosum</name>
    <dbReference type="NCBI Taxonomy" id="173361"/>
    <lineage>
        <taxon>Bacteria</taxon>
        <taxon>Bacillati</taxon>
        <taxon>Actinomycetota</taxon>
        <taxon>Actinomycetes</taxon>
        <taxon>Micrococcales</taxon>
        <taxon>Dermabacteraceae</taxon>
        <taxon>Brachybacterium</taxon>
    </lineage>
</organism>
<dbReference type="EMBL" id="JBHUFL010000011">
    <property type="protein sequence ID" value="MFD1836721.1"/>
    <property type="molecule type" value="Genomic_DNA"/>
</dbReference>
<feature type="transmembrane region" description="Helical" evidence="7">
    <location>
        <begin position="199"/>
        <end position="219"/>
    </location>
</feature>
<evidence type="ECO:0000313" key="9">
    <source>
        <dbReference type="EMBL" id="MFD1836721.1"/>
    </source>
</evidence>
<keyword evidence="4 7" id="KW-1133">Transmembrane helix</keyword>
<feature type="compositionally biased region" description="Polar residues" evidence="6">
    <location>
        <begin position="1"/>
        <end position="22"/>
    </location>
</feature>
<name>A0ABW4Q4N5_9MICO</name>
<comment type="caution">
    <text evidence="9">The sequence shown here is derived from an EMBL/GenBank/DDBJ whole genome shotgun (WGS) entry which is preliminary data.</text>
</comment>
<dbReference type="InterPro" id="IPR011701">
    <property type="entry name" value="MFS"/>
</dbReference>
<evidence type="ECO:0000313" key="10">
    <source>
        <dbReference type="Proteomes" id="UP001597280"/>
    </source>
</evidence>
<evidence type="ECO:0000256" key="1">
    <source>
        <dbReference type="ARBA" id="ARBA00004651"/>
    </source>
</evidence>
<dbReference type="RefSeq" id="WP_137771465.1">
    <property type="nucleotide sequence ID" value="NZ_BAAAIS010000006.1"/>
</dbReference>
<dbReference type="PANTHER" id="PTHR43124:SF3">
    <property type="entry name" value="CHLORAMPHENICOL EFFLUX PUMP RV0191"/>
    <property type="match status" value="1"/>
</dbReference>